<dbReference type="GO" id="GO:0006811">
    <property type="term" value="P:monoatomic ion transport"/>
    <property type="evidence" value="ECO:0007669"/>
    <property type="project" value="UniProtKB-KW"/>
</dbReference>
<dbReference type="GO" id="GO:0015297">
    <property type="term" value="F:antiporter activity"/>
    <property type="evidence" value="ECO:0007669"/>
    <property type="project" value="UniProtKB-KW"/>
</dbReference>
<name>A0A8J6LMM1_9FIRM</name>
<evidence type="ECO:0000256" key="4">
    <source>
        <dbReference type="ARBA" id="ARBA00020268"/>
    </source>
</evidence>
<evidence type="ECO:0000256" key="1">
    <source>
        <dbReference type="ARBA" id="ARBA00003408"/>
    </source>
</evidence>
<dbReference type="InterPro" id="IPR048279">
    <property type="entry name" value="MdtK-like"/>
</dbReference>
<evidence type="ECO:0000313" key="15">
    <source>
        <dbReference type="Proteomes" id="UP000657177"/>
    </source>
</evidence>
<keyword evidence="5" id="KW-0813">Transport</keyword>
<dbReference type="EMBL" id="JAAKDE010000009">
    <property type="protein sequence ID" value="MBA2132918.1"/>
    <property type="molecule type" value="Genomic_DNA"/>
</dbReference>
<comment type="subcellular location">
    <subcellularLocation>
        <location evidence="2">Cell membrane</location>
        <topology evidence="2">Multi-pass membrane protein</topology>
    </subcellularLocation>
</comment>
<feature type="transmembrane region" description="Helical" evidence="13">
    <location>
        <begin position="133"/>
        <end position="154"/>
    </location>
</feature>
<evidence type="ECO:0000256" key="12">
    <source>
        <dbReference type="ARBA" id="ARBA00031636"/>
    </source>
</evidence>
<feature type="transmembrane region" description="Helical" evidence="13">
    <location>
        <begin position="347"/>
        <end position="370"/>
    </location>
</feature>
<dbReference type="PANTHER" id="PTHR43298:SF2">
    <property type="entry name" value="FMN_FAD EXPORTER YEEO-RELATED"/>
    <property type="match status" value="1"/>
</dbReference>
<feature type="transmembrane region" description="Helical" evidence="13">
    <location>
        <begin position="166"/>
        <end position="187"/>
    </location>
</feature>
<dbReference type="GO" id="GO:0042910">
    <property type="term" value="F:xenobiotic transmembrane transporter activity"/>
    <property type="evidence" value="ECO:0007669"/>
    <property type="project" value="InterPro"/>
</dbReference>
<feature type="transmembrane region" description="Helical" evidence="13">
    <location>
        <begin position="95"/>
        <end position="113"/>
    </location>
</feature>
<evidence type="ECO:0000256" key="13">
    <source>
        <dbReference type="SAM" id="Phobius"/>
    </source>
</evidence>
<proteinExistence type="inferred from homology"/>
<feature type="transmembrane region" description="Helical" evidence="13">
    <location>
        <begin position="12"/>
        <end position="30"/>
    </location>
</feature>
<evidence type="ECO:0000313" key="14">
    <source>
        <dbReference type="EMBL" id="MBA2132918.1"/>
    </source>
</evidence>
<accession>A0A8J6LMM1</accession>
<evidence type="ECO:0000256" key="5">
    <source>
        <dbReference type="ARBA" id="ARBA00022448"/>
    </source>
</evidence>
<evidence type="ECO:0000256" key="8">
    <source>
        <dbReference type="ARBA" id="ARBA00022692"/>
    </source>
</evidence>
<keyword evidence="8 13" id="KW-0812">Transmembrane</keyword>
<comment type="caution">
    <text evidence="14">The sequence shown here is derived from an EMBL/GenBank/DDBJ whole genome shotgun (WGS) entry which is preliminary data.</text>
</comment>
<dbReference type="PIRSF" id="PIRSF006603">
    <property type="entry name" value="DinF"/>
    <property type="match status" value="1"/>
</dbReference>
<dbReference type="PANTHER" id="PTHR43298">
    <property type="entry name" value="MULTIDRUG RESISTANCE PROTEIN NORM-RELATED"/>
    <property type="match status" value="1"/>
</dbReference>
<protein>
    <recommendedName>
        <fullName evidence="4">Probable multidrug resistance protein NorM</fullName>
    </recommendedName>
    <alternativeName>
        <fullName evidence="12">Multidrug-efflux transporter</fullName>
    </alternativeName>
</protein>
<feature type="transmembrane region" description="Helical" evidence="13">
    <location>
        <begin position="50"/>
        <end position="75"/>
    </location>
</feature>
<dbReference type="NCBIfam" id="TIGR00797">
    <property type="entry name" value="matE"/>
    <property type="match status" value="1"/>
</dbReference>
<keyword evidence="9 13" id="KW-1133">Transmembrane helix</keyword>
<dbReference type="CDD" id="cd13138">
    <property type="entry name" value="MATE_yoeA_like"/>
    <property type="match status" value="1"/>
</dbReference>
<evidence type="ECO:0000256" key="3">
    <source>
        <dbReference type="ARBA" id="ARBA00010199"/>
    </source>
</evidence>
<gene>
    <name evidence="14" type="ORF">G5B42_05095</name>
</gene>
<keyword evidence="11 13" id="KW-0472">Membrane</keyword>
<evidence type="ECO:0000256" key="7">
    <source>
        <dbReference type="ARBA" id="ARBA00022475"/>
    </source>
</evidence>
<keyword evidence="7" id="KW-1003">Cell membrane</keyword>
<evidence type="ECO:0000256" key="6">
    <source>
        <dbReference type="ARBA" id="ARBA00022449"/>
    </source>
</evidence>
<evidence type="ECO:0000256" key="9">
    <source>
        <dbReference type="ARBA" id="ARBA00022989"/>
    </source>
</evidence>
<dbReference type="AlphaFoldDB" id="A0A8J6LMM1"/>
<dbReference type="InterPro" id="IPR002528">
    <property type="entry name" value="MATE_fam"/>
</dbReference>
<evidence type="ECO:0000256" key="2">
    <source>
        <dbReference type="ARBA" id="ARBA00004651"/>
    </source>
</evidence>
<dbReference type="Pfam" id="PF01554">
    <property type="entry name" value="MatE"/>
    <property type="match status" value="2"/>
</dbReference>
<evidence type="ECO:0000256" key="10">
    <source>
        <dbReference type="ARBA" id="ARBA00023065"/>
    </source>
</evidence>
<dbReference type="GO" id="GO:0005886">
    <property type="term" value="C:plasma membrane"/>
    <property type="evidence" value="ECO:0007669"/>
    <property type="project" value="UniProtKB-SubCell"/>
</dbReference>
<comment type="function">
    <text evidence="1">Multidrug efflux pump.</text>
</comment>
<feature type="transmembrane region" description="Helical" evidence="13">
    <location>
        <begin position="193"/>
        <end position="212"/>
    </location>
</feature>
<feature type="transmembrane region" description="Helical" evidence="13">
    <location>
        <begin position="411"/>
        <end position="432"/>
    </location>
</feature>
<dbReference type="RefSeq" id="WP_181339373.1">
    <property type="nucleotide sequence ID" value="NZ_JAAKDE010000009.1"/>
</dbReference>
<comment type="similarity">
    <text evidence="3">Belongs to the multi antimicrobial extrusion (MATE) (TC 2.A.66.1) family.</text>
</comment>
<keyword evidence="10" id="KW-0406">Ion transport</keyword>
<dbReference type="InterPro" id="IPR050222">
    <property type="entry name" value="MATE_MdtK"/>
</dbReference>
<reference evidence="14" key="1">
    <citation type="submission" date="2020-06" db="EMBL/GenBank/DDBJ databases">
        <title>Novel chitinolytic bacterium.</title>
        <authorList>
            <person name="Ungkulpasvich U."/>
            <person name="Kosugi A."/>
            <person name="Uke A."/>
        </authorList>
    </citation>
    <scope>NUCLEOTIDE SEQUENCE</scope>
    <source>
        <strain evidence="14">UUS1-1</strain>
    </source>
</reference>
<keyword evidence="15" id="KW-1185">Reference proteome</keyword>
<feature type="transmembrane region" description="Helical" evidence="13">
    <location>
        <begin position="382"/>
        <end position="399"/>
    </location>
</feature>
<feature type="transmembrane region" description="Helical" evidence="13">
    <location>
        <begin position="312"/>
        <end position="335"/>
    </location>
</feature>
<keyword evidence="6" id="KW-0050">Antiport</keyword>
<sequence>MQDLTQGREGKLIFVFALPMLIGNVFQQLYNTVDSIIVGNTLGKAALAAVGASFPLVFLLVSLIIGLSMGTTVLIAQYYGAGRLDQVKKTIDTTYIFLFVAALVCTLLGLATSKPLLRLLKTPAEIFALAVTYLQIIFAGLIFTFGFNTISAILRGLGNSKTPLYFLILSTMINIVLDLVFILSFGWGVAGAAWATIIAQAVSFILGQYYLARRYELFRFDLKKMTFDRTIFLTTLKIGLPTGIQQMLVATGMMALSRIVNNFGTAAVAAYTAAGRIDSFASMPAMNLSAALSAFVGQNLGARKPERVKRGYLSALAMAIAIALATTITVTLFGRELIAMFNTDPEVITIGASYLIIVGSFYPVFAWMFITNGVLRGAGDTLIPMFFSVFSLWLIRVPVASLLSKRLGTNGIWWGIPVAWTVGALLGFVYFLSGRWKRRPLISTT</sequence>
<evidence type="ECO:0000256" key="11">
    <source>
        <dbReference type="ARBA" id="ARBA00023136"/>
    </source>
</evidence>
<organism evidence="14 15">
    <name type="scientific">Capillibacterium thermochitinicola</name>
    <dbReference type="NCBI Taxonomy" id="2699427"/>
    <lineage>
        <taxon>Bacteria</taxon>
        <taxon>Bacillati</taxon>
        <taxon>Bacillota</taxon>
        <taxon>Capillibacterium</taxon>
    </lineage>
</organism>
<dbReference type="Proteomes" id="UP000657177">
    <property type="component" value="Unassembled WGS sequence"/>
</dbReference>